<dbReference type="InterPro" id="IPR000160">
    <property type="entry name" value="GGDEF_dom"/>
</dbReference>
<evidence type="ECO:0000259" key="6">
    <source>
        <dbReference type="PROSITE" id="PS50887"/>
    </source>
</evidence>
<dbReference type="OrthoDB" id="9776960at2"/>
<evidence type="ECO:0000256" key="3">
    <source>
        <dbReference type="ARBA" id="ARBA00034247"/>
    </source>
</evidence>
<dbReference type="InterPro" id="IPR013655">
    <property type="entry name" value="PAS_fold_3"/>
</dbReference>
<dbReference type="GO" id="GO:0052621">
    <property type="term" value="F:diguanylate cyclase activity"/>
    <property type="evidence" value="ECO:0007669"/>
    <property type="project" value="UniProtKB-EC"/>
</dbReference>
<proteinExistence type="predicted"/>
<evidence type="ECO:0000313" key="8">
    <source>
        <dbReference type="Proteomes" id="UP000028252"/>
    </source>
</evidence>
<dbReference type="AlphaFoldDB" id="A0A081FUN0"/>
<comment type="cofactor">
    <cofactor evidence="1">
        <name>Mg(2+)</name>
        <dbReference type="ChEBI" id="CHEBI:18420"/>
    </cofactor>
</comment>
<feature type="domain" description="GGDEF" evidence="6">
    <location>
        <begin position="215"/>
        <end position="343"/>
    </location>
</feature>
<dbReference type="Pfam" id="PF00990">
    <property type="entry name" value="GGDEF"/>
    <property type="match status" value="1"/>
</dbReference>
<feature type="domain" description="PAC" evidence="5">
    <location>
        <begin position="91"/>
        <end position="144"/>
    </location>
</feature>
<comment type="catalytic activity">
    <reaction evidence="3">
        <text>2 GTP = 3',3'-c-di-GMP + 2 diphosphate</text>
        <dbReference type="Rhea" id="RHEA:24898"/>
        <dbReference type="ChEBI" id="CHEBI:33019"/>
        <dbReference type="ChEBI" id="CHEBI:37565"/>
        <dbReference type="ChEBI" id="CHEBI:58805"/>
        <dbReference type="EC" id="2.7.7.65"/>
    </reaction>
</comment>
<dbReference type="PANTHER" id="PTHR45138:SF9">
    <property type="entry name" value="DIGUANYLATE CYCLASE DGCM-RELATED"/>
    <property type="match status" value="1"/>
</dbReference>
<keyword evidence="4" id="KW-0175">Coiled coil</keyword>
<dbReference type="PROSITE" id="PS50887">
    <property type="entry name" value="GGDEF"/>
    <property type="match status" value="1"/>
</dbReference>
<dbReference type="InterPro" id="IPR001610">
    <property type="entry name" value="PAC"/>
</dbReference>
<sequence>MTPVETYRHRSVEEADKTLNAILDLVLEGTWDWNGVTGEVVRSPGWYRMLGYDVGAFNQDVFTWERVIHPDDYDRVMNDFESYISGKIDRYCVDYRCRKADGGYLWITDQAKVVEYNDDGSVSRMIGAHMNIHDRKVAEMELLEQNKLLKEGNVTLEKLISKKAEELEKRNAELNEKITEIENISNTDSLTGIANRKKFEEELVKEKSRSDRYNHSLSLAIFDIDFFKRINDSFGHKVGDRVLNKLARFVAENIRDIDVFARWGGEEFVLIFPGIAIDGAVSCAEKLRSMISQHEIEPGLYVTCSFGVTEYRKGESIDDLFTTIDNALYEAKHAGRNRVERLE</sequence>
<dbReference type="NCBIfam" id="TIGR00254">
    <property type="entry name" value="GGDEF"/>
    <property type="match status" value="1"/>
</dbReference>
<organism evidence="7 8">
    <name type="scientific">Marinobacterium lacunae</name>
    <dbReference type="NCBI Taxonomy" id="1232683"/>
    <lineage>
        <taxon>Bacteria</taxon>
        <taxon>Pseudomonadati</taxon>
        <taxon>Pseudomonadota</taxon>
        <taxon>Gammaproteobacteria</taxon>
        <taxon>Oceanospirillales</taxon>
        <taxon>Oceanospirillaceae</taxon>
        <taxon>Marinobacterium</taxon>
    </lineage>
</organism>
<dbReference type="PROSITE" id="PS50113">
    <property type="entry name" value="PAC"/>
    <property type="match status" value="1"/>
</dbReference>
<dbReference type="InterPro" id="IPR000014">
    <property type="entry name" value="PAS"/>
</dbReference>
<evidence type="ECO:0000256" key="4">
    <source>
        <dbReference type="SAM" id="Coils"/>
    </source>
</evidence>
<evidence type="ECO:0000256" key="1">
    <source>
        <dbReference type="ARBA" id="ARBA00001946"/>
    </source>
</evidence>
<reference evidence="7 8" key="1">
    <citation type="submission" date="2014-04" db="EMBL/GenBank/DDBJ databases">
        <title>Marinobacterium kochiensis sp. nov., isolated from sediment sample collected from Kochi backwaters in Kerala, India.</title>
        <authorList>
            <person name="Singh A."/>
            <person name="Pinnaka A.K."/>
        </authorList>
    </citation>
    <scope>NUCLEOTIDE SEQUENCE [LARGE SCALE GENOMIC DNA]</scope>
    <source>
        <strain evidence="7 8">AK27</strain>
    </source>
</reference>
<dbReference type="InterPro" id="IPR035965">
    <property type="entry name" value="PAS-like_dom_sf"/>
</dbReference>
<dbReference type="PANTHER" id="PTHR45138">
    <property type="entry name" value="REGULATORY COMPONENTS OF SENSORY TRANSDUCTION SYSTEM"/>
    <property type="match status" value="1"/>
</dbReference>
<dbReference type="SUPFAM" id="SSF55785">
    <property type="entry name" value="PYP-like sensor domain (PAS domain)"/>
    <property type="match status" value="1"/>
</dbReference>
<dbReference type="SMART" id="SM00267">
    <property type="entry name" value="GGDEF"/>
    <property type="match status" value="1"/>
</dbReference>
<evidence type="ECO:0000259" key="5">
    <source>
        <dbReference type="PROSITE" id="PS50113"/>
    </source>
</evidence>
<dbReference type="CDD" id="cd00130">
    <property type="entry name" value="PAS"/>
    <property type="match status" value="1"/>
</dbReference>
<dbReference type="EMBL" id="JMQN01000057">
    <property type="protein sequence ID" value="KEA62235.1"/>
    <property type="molecule type" value="Genomic_DNA"/>
</dbReference>
<accession>A0A081FUN0</accession>
<feature type="coiled-coil region" evidence="4">
    <location>
        <begin position="156"/>
        <end position="187"/>
    </location>
</feature>
<dbReference type="eggNOG" id="COG3706">
    <property type="taxonomic scope" value="Bacteria"/>
</dbReference>
<dbReference type="EC" id="2.7.7.65" evidence="2"/>
<comment type="caution">
    <text evidence="7">The sequence shown here is derived from an EMBL/GenBank/DDBJ whole genome shotgun (WGS) entry which is preliminary data.</text>
</comment>
<dbReference type="SUPFAM" id="SSF55073">
    <property type="entry name" value="Nucleotide cyclase"/>
    <property type="match status" value="1"/>
</dbReference>
<gene>
    <name evidence="7" type="ORF">ADIMK_3896</name>
</gene>
<dbReference type="Pfam" id="PF08447">
    <property type="entry name" value="PAS_3"/>
    <property type="match status" value="1"/>
</dbReference>
<evidence type="ECO:0000313" key="7">
    <source>
        <dbReference type="EMBL" id="KEA62235.1"/>
    </source>
</evidence>
<dbReference type="InterPro" id="IPR050469">
    <property type="entry name" value="Diguanylate_Cyclase"/>
</dbReference>
<protein>
    <recommendedName>
        <fullName evidence="2">diguanylate cyclase</fullName>
        <ecNumber evidence="2">2.7.7.65</ecNumber>
    </recommendedName>
</protein>
<dbReference type="Gene3D" id="3.30.70.270">
    <property type="match status" value="1"/>
</dbReference>
<name>A0A081FUN0_9GAMM</name>
<dbReference type="PATRIC" id="fig|1232683.4.peg.3837"/>
<dbReference type="CDD" id="cd01949">
    <property type="entry name" value="GGDEF"/>
    <property type="match status" value="1"/>
</dbReference>
<dbReference type="InterPro" id="IPR000700">
    <property type="entry name" value="PAS-assoc_C"/>
</dbReference>
<dbReference type="InterPro" id="IPR043128">
    <property type="entry name" value="Rev_trsase/Diguanyl_cyclase"/>
</dbReference>
<dbReference type="FunFam" id="3.30.70.270:FF:000001">
    <property type="entry name" value="Diguanylate cyclase domain protein"/>
    <property type="match status" value="1"/>
</dbReference>
<dbReference type="SMART" id="SM00086">
    <property type="entry name" value="PAC"/>
    <property type="match status" value="1"/>
</dbReference>
<dbReference type="Proteomes" id="UP000028252">
    <property type="component" value="Unassembled WGS sequence"/>
</dbReference>
<keyword evidence="8" id="KW-1185">Reference proteome</keyword>
<dbReference type="STRING" id="1232683.ADIMK_3896"/>
<dbReference type="Gene3D" id="3.30.450.20">
    <property type="entry name" value="PAS domain"/>
    <property type="match status" value="1"/>
</dbReference>
<dbReference type="InterPro" id="IPR029787">
    <property type="entry name" value="Nucleotide_cyclase"/>
</dbReference>
<evidence type="ECO:0000256" key="2">
    <source>
        <dbReference type="ARBA" id="ARBA00012528"/>
    </source>
</evidence>